<evidence type="ECO:0000313" key="14">
    <source>
        <dbReference type="Proteomes" id="UP000310200"/>
    </source>
</evidence>
<proteinExistence type="inferred from homology"/>
<dbReference type="GO" id="GO:0051603">
    <property type="term" value="P:proteolysis involved in protein catabolic process"/>
    <property type="evidence" value="ECO:0007669"/>
    <property type="project" value="TreeGrafter"/>
</dbReference>
<dbReference type="GO" id="GO:0005829">
    <property type="term" value="C:cytosol"/>
    <property type="evidence" value="ECO:0007669"/>
    <property type="project" value="TreeGrafter"/>
</dbReference>
<sequence length="994" mass="116030">MPHILSLALEFRSMAAVIDMSTNKCVEKRYNNIKKRRNDSCLYRGLLLTNKMKVLLISTPTADMSAAIMDVNMGCMCDPEDLPGLAHLCEHLLFLGTEKYSHQDDYSMYVMEKGGTYTGITRPDHTIYYFHVIPEKLEGALDRLSQFFIAPLFTKIKRGINDVNKEYVNLAINDSWRLIQFEKSSARPDHPYSKFNAGDKETLNIIPKEEGINLRDRLKEFHKKYYSANIMTLCIYGKESLDELENMVVKYFCDIQNNEVEVPIYPEHPFGDEHFGTIWYIVPLQHIRELVISFPYPDIQHYYRASTEYYFSYLLECKGKGSLWSALYARNWCTLLKAQKTLRGKFCENFKVIFYLTEEGIRHTEDIIQLLFQYINMLKLKGPIEWIYDEYRDITNMNFHYKEESLLNNYVASAARALQEYPMDEVLCAEIVCTDQIWRPDLIEQVVEYLKPQNIKIYVIAIECEIIANEREYWCGVEYKKVKVPKETMNMWNHAGYSPDLTLPSKNEFIATTLDIKPQTNVERFPILLENRPFIKLWYKKDDEFLVPKAIMLFKFYSPLTCMDPLSFNLTYIYVELLLNSYNTYTDAAKLAGLEWKITSYDSGIILSIQGYNDKQYVLLEKIIDQMLNCKVDPIMFKILKDNNGLQYIRYLANWTTGRPYYDTLHNLKILLSDKAWYKDTLLEYTACNVGRFQQFVAQLFSKVHVECLIHGNVTATEAKKAVNLIESKLKTAVPNIVPVFEWPVQREIKLEDGCHFLFEVENKLNNISCTTVYYATGLQSTESNMLLELLAQIIAEPCCNTFKTHTYMYRNKKKGDGHIAYSGIHKLHWTQGLYVIVQNDKHPQYVEKQIDSFVDSMLEYISTMSAEEFEKHKKTLAKLRLEKPKTLIARNALYWNEIMSQQYNFNRVNIEVAYLETITQQELLSFYKENVYNKTRSKVSIHMVSTAISTKKSSLHTSGVSANSSTNKDVKKINDIVLFKKSQSLYCQLLKPF</sequence>
<dbReference type="Pfam" id="PF05193">
    <property type="entry name" value="Peptidase_M16_C"/>
    <property type="match status" value="1"/>
</dbReference>
<evidence type="ECO:0000259" key="10">
    <source>
        <dbReference type="Pfam" id="PF05193"/>
    </source>
</evidence>
<dbReference type="SUPFAM" id="SSF63411">
    <property type="entry name" value="LuxS/MPP-like metallohydrolase"/>
    <property type="match status" value="4"/>
</dbReference>
<dbReference type="GO" id="GO:0046872">
    <property type="term" value="F:metal ion binding"/>
    <property type="evidence" value="ECO:0007669"/>
    <property type="project" value="UniProtKB-KW"/>
</dbReference>
<evidence type="ECO:0000259" key="9">
    <source>
        <dbReference type="Pfam" id="PF00675"/>
    </source>
</evidence>
<feature type="domain" description="Peptidase M16 middle/third" evidence="11">
    <location>
        <begin position="399"/>
        <end position="684"/>
    </location>
</feature>
<dbReference type="InterPro" id="IPR032632">
    <property type="entry name" value="Peptidase_M16_M"/>
</dbReference>
<evidence type="ECO:0000256" key="5">
    <source>
        <dbReference type="ARBA" id="ARBA00022801"/>
    </source>
</evidence>
<keyword evidence="14" id="KW-1185">Reference proteome</keyword>
<dbReference type="Pfam" id="PF16187">
    <property type="entry name" value="Peptidase_M16_M"/>
    <property type="match status" value="1"/>
</dbReference>
<dbReference type="PROSITE" id="PS00143">
    <property type="entry name" value="INSULINASE"/>
    <property type="match status" value="1"/>
</dbReference>
<dbReference type="Pfam" id="PF00675">
    <property type="entry name" value="Peptidase_M16"/>
    <property type="match status" value="1"/>
</dbReference>
<dbReference type="InterPro" id="IPR050626">
    <property type="entry name" value="Peptidase_M16"/>
</dbReference>
<dbReference type="InterPro" id="IPR001431">
    <property type="entry name" value="Pept_M16_Zn_BS"/>
</dbReference>
<keyword evidence="3" id="KW-0645">Protease</keyword>
<comment type="cofactor">
    <cofactor evidence="1">
        <name>Zn(2+)</name>
        <dbReference type="ChEBI" id="CHEBI:29105"/>
    </cofactor>
</comment>
<name>A0A4S2KTM2_9HYME</name>
<evidence type="ECO:0000259" key="12">
    <source>
        <dbReference type="Pfam" id="PF22456"/>
    </source>
</evidence>
<dbReference type="GO" id="GO:0004222">
    <property type="term" value="F:metalloendopeptidase activity"/>
    <property type="evidence" value="ECO:0007669"/>
    <property type="project" value="InterPro"/>
</dbReference>
<evidence type="ECO:0000256" key="8">
    <source>
        <dbReference type="RuleBase" id="RU004447"/>
    </source>
</evidence>
<keyword evidence="4" id="KW-0479">Metal-binding</keyword>
<feature type="domain" description="Peptidase M16 N-terminal" evidence="9">
    <location>
        <begin position="53"/>
        <end position="167"/>
    </location>
</feature>
<dbReference type="AlphaFoldDB" id="A0A4S2KTM2"/>
<dbReference type="PANTHER" id="PTHR43690">
    <property type="entry name" value="NARDILYSIN"/>
    <property type="match status" value="1"/>
</dbReference>
<keyword evidence="6" id="KW-0862">Zinc</keyword>
<dbReference type="GO" id="GO:0005739">
    <property type="term" value="C:mitochondrion"/>
    <property type="evidence" value="ECO:0007669"/>
    <property type="project" value="TreeGrafter"/>
</dbReference>
<evidence type="ECO:0000256" key="6">
    <source>
        <dbReference type="ARBA" id="ARBA00022833"/>
    </source>
</evidence>
<evidence type="ECO:0000259" key="11">
    <source>
        <dbReference type="Pfam" id="PF16187"/>
    </source>
</evidence>
<keyword evidence="7" id="KW-0482">Metalloprotease</keyword>
<evidence type="ECO:0000256" key="4">
    <source>
        <dbReference type="ARBA" id="ARBA00022723"/>
    </source>
</evidence>
<dbReference type="InterPro" id="IPR054734">
    <property type="entry name" value="PqqF-like_C_4"/>
</dbReference>
<comment type="similarity">
    <text evidence="2 8">Belongs to the peptidase M16 family.</text>
</comment>
<protein>
    <submittedName>
        <fullName evidence="13">Insulin-degrading enzyme</fullName>
    </submittedName>
</protein>
<evidence type="ECO:0000313" key="13">
    <source>
        <dbReference type="EMBL" id="TGZ53211.1"/>
    </source>
</evidence>
<dbReference type="FunFam" id="3.30.830.10:FF:000005">
    <property type="entry name" value="nardilysin isoform X1"/>
    <property type="match status" value="1"/>
</dbReference>
<evidence type="ECO:0000256" key="7">
    <source>
        <dbReference type="ARBA" id="ARBA00023049"/>
    </source>
</evidence>
<keyword evidence="5" id="KW-0378">Hydrolase</keyword>
<reference evidence="13 14" key="1">
    <citation type="journal article" date="2019" name="Philos. Trans. R. Soc. Lond., B, Biol. Sci.">
        <title>Ant behaviour and brain gene expression of defending hosts depend on the ecological success of the intruding social parasite.</title>
        <authorList>
            <person name="Kaur R."/>
            <person name="Stoldt M."/>
            <person name="Jongepier E."/>
            <person name="Feldmeyer B."/>
            <person name="Menzel F."/>
            <person name="Bornberg-Bauer E."/>
            <person name="Foitzik S."/>
        </authorList>
    </citation>
    <scope>NUCLEOTIDE SEQUENCE [LARGE SCALE GENOMIC DNA]</scope>
    <source>
        <tissue evidence="13">Whole body</tissue>
    </source>
</reference>
<feature type="domain" description="Peptidase M16 C-terminal" evidence="10">
    <location>
        <begin position="215"/>
        <end position="393"/>
    </location>
</feature>
<organism evidence="13 14">
    <name type="scientific">Temnothorax longispinosus</name>
    <dbReference type="NCBI Taxonomy" id="300112"/>
    <lineage>
        <taxon>Eukaryota</taxon>
        <taxon>Metazoa</taxon>
        <taxon>Ecdysozoa</taxon>
        <taxon>Arthropoda</taxon>
        <taxon>Hexapoda</taxon>
        <taxon>Insecta</taxon>
        <taxon>Pterygota</taxon>
        <taxon>Neoptera</taxon>
        <taxon>Endopterygota</taxon>
        <taxon>Hymenoptera</taxon>
        <taxon>Apocrita</taxon>
        <taxon>Aculeata</taxon>
        <taxon>Formicoidea</taxon>
        <taxon>Formicidae</taxon>
        <taxon>Myrmicinae</taxon>
        <taxon>Temnothorax</taxon>
    </lineage>
</organism>
<dbReference type="FunFam" id="3.30.830.10:FF:000012">
    <property type="entry name" value="Protease 3"/>
    <property type="match status" value="1"/>
</dbReference>
<dbReference type="Pfam" id="PF22456">
    <property type="entry name" value="PqqF-like_C_4"/>
    <property type="match status" value="1"/>
</dbReference>
<dbReference type="STRING" id="300112.A0A4S2KTM2"/>
<dbReference type="InterPro" id="IPR007863">
    <property type="entry name" value="Peptidase_M16_C"/>
</dbReference>
<dbReference type="InterPro" id="IPR011249">
    <property type="entry name" value="Metalloenz_LuxS/M16"/>
</dbReference>
<evidence type="ECO:0000256" key="1">
    <source>
        <dbReference type="ARBA" id="ARBA00001947"/>
    </source>
</evidence>
<dbReference type="Proteomes" id="UP000310200">
    <property type="component" value="Unassembled WGS sequence"/>
</dbReference>
<accession>A0A4S2KTM2</accession>
<dbReference type="Gene3D" id="3.30.830.10">
    <property type="entry name" value="Metalloenzyme, LuxS/M16 peptidase-like"/>
    <property type="match status" value="4"/>
</dbReference>
<evidence type="ECO:0000256" key="3">
    <source>
        <dbReference type="ARBA" id="ARBA00022670"/>
    </source>
</evidence>
<feature type="domain" description="Coenzyme PQQ synthesis protein F-like C-terminal lobe" evidence="12">
    <location>
        <begin position="818"/>
        <end position="896"/>
    </location>
</feature>
<gene>
    <name evidence="13" type="ORF">DBV15_01535</name>
</gene>
<dbReference type="PANTHER" id="PTHR43690:SF18">
    <property type="entry name" value="INSULIN-DEGRADING ENZYME-RELATED"/>
    <property type="match status" value="1"/>
</dbReference>
<dbReference type="EMBL" id="QBLH01001083">
    <property type="protein sequence ID" value="TGZ53211.1"/>
    <property type="molecule type" value="Genomic_DNA"/>
</dbReference>
<comment type="caution">
    <text evidence="13">The sequence shown here is derived from an EMBL/GenBank/DDBJ whole genome shotgun (WGS) entry which is preliminary data.</text>
</comment>
<dbReference type="InterPro" id="IPR011765">
    <property type="entry name" value="Pept_M16_N"/>
</dbReference>
<dbReference type="GO" id="GO:0043171">
    <property type="term" value="P:peptide catabolic process"/>
    <property type="evidence" value="ECO:0007669"/>
    <property type="project" value="TreeGrafter"/>
</dbReference>
<evidence type="ECO:0000256" key="2">
    <source>
        <dbReference type="ARBA" id="ARBA00007261"/>
    </source>
</evidence>